<protein>
    <submittedName>
        <fullName evidence="3">Uncharacterized protein</fullName>
    </submittedName>
</protein>
<feature type="region of interest" description="Disordered" evidence="2">
    <location>
        <begin position="485"/>
        <end position="541"/>
    </location>
</feature>
<evidence type="ECO:0000256" key="2">
    <source>
        <dbReference type="SAM" id="MobiDB-lite"/>
    </source>
</evidence>
<evidence type="ECO:0000256" key="1">
    <source>
        <dbReference type="SAM" id="Coils"/>
    </source>
</evidence>
<name>A0A078A1W9_STYLE</name>
<dbReference type="InParanoid" id="A0A078A1W9"/>
<feature type="coiled-coil region" evidence="1">
    <location>
        <begin position="586"/>
        <end position="618"/>
    </location>
</feature>
<feature type="compositionally biased region" description="Basic and acidic residues" evidence="2">
    <location>
        <begin position="507"/>
        <end position="525"/>
    </location>
</feature>
<reference evidence="3 4" key="1">
    <citation type="submission" date="2014-06" db="EMBL/GenBank/DDBJ databases">
        <authorList>
            <person name="Swart Estienne"/>
        </authorList>
    </citation>
    <scope>NUCLEOTIDE SEQUENCE [LARGE SCALE GENOMIC DNA]</scope>
    <source>
        <strain evidence="3 4">130c</strain>
    </source>
</reference>
<sequence length="921" mass="106686">MNQRIQRGQKEPLLRVKDEKAQKYIDQLSCQPFVKQLGMIINECKSLDNLFKKLVPRIKDFITETEEAALHAIKGLEAKLDNKTPNQFESQKIVEEYQANQKHNMENMVQNVHLLRSNLTQLDQIKLQKSQLNIDMQFNVESVPFINNQFQTCQTLIAQLDNNMLLYKTNLNHSEVVQFQADEVNNSIVKKSIIEIERIVKFAAVHQDRLICDLEVYCLKSLKKLQNINSEDAIFSVVGVNESMIVAGHDMSARLSMWLWIGTEYEMISKFAFYPGNKLYKVLKLEKDPYSIQDSVIALFGETSVQQVQLGQQNIKYSQRRKLCKTTFGIQNFKLLSPSRIILIQVGKNIIVTKNFDLDEFPILFSVQHERLKMVDMKQVGYNCKFQEEIMGEVVSQVSIHKAQYSLSQQNQCEFLILTKYVNPEDGIPENLIYRMELKSEFEETMNMWLKMTQSLNIDEFQPPEEHQREQTKPPTIQVKKEQTLINNPEQKQSDPNKPSQNKQRGRPREKSIKPKKKDDIKNEGEGLISKSPNPNLHQNYNSSDLIQYSIHLIKDIQQLNNQIDKIVPKIKEFTKNSENIVLNIIKGLENKINNRMNKSQSAEAQNITQDIRRYEEQNMPKAQELKNQVIGLKNFMDGIDTFKAQKINICIDVQIQMQVDPVQLPFSIWDSTYIHELSNKIYAIKDVDNTRTSLIQFYEGKQTHIPICGFCSLKNDMIAVALTEYGKINIYKWDGKQYNCVQKYRNNRGSSEYMAQSMILNEFEFENQLIYRVGETIYQFPIVLNVKAEQKPKVIGRCRELLHLRQLDPNTILAQSPNQILMFDLNQSAIISTVNYAYESPCIVPVSFSIDNFPIVLSQIQNQIKINDALKVGYQGSISLDKGLISICQIKLSDSIDKQNSYVLAKDHKNEFKILKISIN</sequence>
<evidence type="ECO:0000313" key="3">
    <source>
        <dbReference type="EMBL" id="CDW76236.1"/>
    </source>
</evidence>
<evidence type="ECO:0000313" key="4">
    <source>
        <dbReference type="Proteomes" id="UP000039865"/>
    </source>
</evidence>
<dbReference type="EMBL" id="CCKQ01005083">
    <property type="protein sequence ID" value="CDW76236.1"/>
    <property type="molecule type" value="Genomic_DNA"/>
</dbReference>
<gene>
    <name evidence="3" type="primary">Contig9737.g10417</name>
    <name evidence="3" type="ORF">STYLEM_5236</name>
</gene>
<proteinExistence type="predicted"/>
<dbReference type="Proteomes" id="UP000039865">
    <property type="component" value="Unassembled WGS sequence"/>
</dbReference>
<feature type="compositionally biased region" description="Polar residues" evidence="2">
    <location>
        <begin position="485"/>
        <end position="503"/>
    </location>
</feature>
<feature type="compositionally biased region" description="Polar residues" evidence="2">
    <location>
        <begin position="531"/>
        <end position="541"/>
    </location>
</feature>
<organism evidence="3 4">
    <name type="scientific">Stylonychia lemnae</name>
    <name type="common">Ciliate</name>
    <dbReference type="NCBI Taxonomy" id="5949"/>
    <lineage>
        <taxon>Eukaryota</taxon>
        <taxon>Sar</taxon>
        <taxon>Alveolata</taxon>
        <taxon>Ciliophora</taxon>
        <taxon>Intramacronucleata</taxon>
        <taxon>Spirotrichea</taxon>
        <taxon>Stichotrichia</taxon>
        <taxon>Sporadotrichida</taxon>
        <taxon>Oxytrichidae</taxon>
        <taxon>Stylonychinae</taxon>
        <taxon>Stylonychia</taxon>
    </lineage>
</organism>
<accession>A0A078A1W9</accession>
<keyword evidence="4" id="KW-1185">Reference proteome</keyword>
<dbReference type="AlphaFoldDB" id="A0A078A1W9"/>
<keyword evidence="1" id="KW-0175">Coiled coil</keyword>